<proteinExistence type="predicted"/>
<feature type="compositionally biased region" description="Low complexity" evidence="1">
    <location>
        <begin position="360"/>
        <end position="370"/>
    </location>
</feature>
<protein>
    <recommendedName>
        <fullName evidence="4">Origin recognition complex subunit 6</fullName>
    </recommendedName>
</protein>
<dbReference type="AlphaFoldDB" id="A0A8K0UWE4"/>
<feature type="compositionally biased region" description="Low complexity" evidence="1">
    <location>
        <begin position="265"/>
        <end position="275"/>
    </location>
</feature>
<evidence type="ECO:0000256" key="1">
    <source>
        <dbReference type="SAM" id="MobiDB-lite"/>
    </source>
</evidence>
<reference evidence="2" key="1">
    <citation type="journal article" date="2021" name="New Phytol.">
        <title>Evolutionary innovations through gain and loss of genes in the ectomycorrhizal Boletales.</title>
        <authorList>
            <person name="Wu G."/>
            <person name="Miyauchi S."/>
            <person name="Morin E."/>
            <person name="Kuo A."/>
            <person name="Drula E."/>
            <person name="Varga T."/>
            <person name="Kohler A."/>
            <person name="Feng B."/>
            <person name="Cao Y."/>
            <person name="Lipzen A."/>
            <person name="Daum C."/>
            <person name="Hundley H."/>
            <person name="Pangilinan J."/>
            <person name="Johnson J."/>
            <person name="Barry K."/>
            <person name="LaButti K."/>
            <person name="Ng V."/>
            <person name="Ahrendt S."/>
            <person name="Min B."/>
            <person name="Choi I.G."/>
            <person name="Park H."/>
            <person name="Plett J.M."/>
            <person name="Magnuson J."/>
            <person name="Spatafora J.W."/>
            <person name="Nagy L.G."/>
            <person name="Henrissat B."/>
            <person name="Grigoriev I.V."/>
            <person name="Yang Z.L."/>
            <person name="Xu J."/>
            <person name="Martin F.M."/>
        </authorList>
    </citation>
    <scope>NUCLEOTIDE SEQUENCE</scope>
    <source>
        <strain evidence="2">KKN 215</strain>
    </source>
</reference>
<dbReference type="OrthoDB" id="3358956at2759"/>
<feature type="compositionally biased region" description="Pro residues" evidence="1">
    <location>
        <begin position="383"/>
        <end position="395"/>
    </location>
</feature>
<keyword evidence="3" id="KW-1185">Reference proteome</keyword>
<feature type="region of interest" description="Disordered" evidence="1">
    <location>
        <begin position="215"/>
        <end position="434"/>
    </location>
</feature>
<dbReference type="Proteomes" id="UP000813824">
    <property type="component" value="Unassembled WGS sequence"/>
</dbReference>
<evidence type="ECO:0000313" key="2">
    <source>
        <dbReference type="EMBL" id="KAH8104531.1"/>
    </source>
</evidence>
<comment type="caution">
    <text evidence="2">The sequence shown here is derived from an EMBL/GenBank/DDBJ whole genome shotgun (WGS) entry which is preliminary data.</text>
</comment>
<sequence>MSRIEILTLKRLCSKQETHAQAIEILNATKLKTGSGTGYDLGQGASGLPAICAYIASERLNNNDVAKKVAQTASCLAPKIFESTLATVKAALLAKPKDTARPKRGMIATYEDLISRFISRRTEFMIECMEDTEKTLVESKELKGKVAPPSNVATVVVFCWVGKLLNLKKVNPDALQEEFGISDKDWNTVTEVIDSTCRLVEKDIRLRVTALREGLKNGKMEGTPATPSGKAAQRSPAQRVSALVPPPRSPPKTQTPSRLPPPSRSPSKSALKAPSVEASPSKTPTHKRKVVFSTVAEDGSEFDGPDLETPSRKKRKLTGSPVKLNLFPTSAAKPLPALNLKPGSRSTPSSSRVKLDDIPESAAEASAESNAELDDVEVDMPIIPIPTTTPTPSTPRRPRKSAANTNPPHTPSEYYGTPSRSVKKHQPMSRATEQEEEVVMPRRTRPVLAAYKQWIALDPRLERELRLAEVAKTSLVEKFGHPFEHLRSAAVEAGVA</sequence>
<evidence type="ECO:0000313" key="3">
    <source>
        <dbReference type="Proteomes" id="UP000813824"/>
    </source>
</evidence>
<name>A0A8K0UWE4_9AGAR</name>
<evidence type="ECO:0008006" key="4">
    <source>
        <dbReference type="Google" id="ProtNLM"/>
    </source>
</evidence>
<organism evidence="2 3">
    <name type="scientific">Cristinia sonorae</name>
    <dbReference type="NCBI Taxonomy" id="1940300"/>
    <lineage>
        <taxon>Eukaryota</taxon>
        <taxon>Fungi</taxon>
        <taxon>Dikarya</taxon>
        <taxon>Basidiomycota</taxon>
        <taxon>Agaricomycotina</taxon>
        <taxon>Agaricomycetes</taxon>
        <taxon>Agaricomycetidae</taxon>
        <taxon>Agaricales</taxon>
        <taxon>Pleurotineae</taxon>
        <taxon>Stephanosporaceae</taxon>
        <taxon>Cristinia</taxon>
    </lineage>
</organism>
<accession>A0A8K0UWE4</accession>
<dbReference type="EMBL" id="JAEVFJ010000005">
    <property type="protein sequence ID" value="KAH8104531.1"/>
    <property type="molecule type" value="Genomic_DNA"/>
</dbReference>
<gene>
    <name evidence="2" type="ORF">BXZ70DRAFT_1075516</name>
</gene>